<keyword evidence="3" id="KW-0378">Hydrolase</keyword>
<keyword evidence="1" id="KW-0732">Signal</keyword>
<dbReference type="EMBL" id="JAUEOZ010000002">
    <property type="protein sequence ID" value="MDN2482883.1"/>
    <property type="molecule type" value="Genomic_DNA"/>
</dbReference>
<dbReference type="SUPFAM" id="SSF56601">
    <property type="entry name" value="beta-lactamase/transpeptidase-like"/>
    <property type="match status" value="1"/>
</dbReference>
<dbReference type="Pfam" id="PF00144">
    <property type="entry name" value="Beta-lactamase"/>
    <property type="match status" value="1"/>
</dbReference>
<dbReference type="InterPro" id="IPR001466">
    <property type="entry name" value="Beta-lactam-related"/>
</dbReference>
<evidence type="ECO:0000256" key="1">
    <source>
        <dbReference type="SAM" id="SignalP"/>
    </source>
</evidence>
<keyword evidence="4" id="KW-1185">Reference proteome</keyword>
<feature type="chain" id="PRO_5045054868" evidence="1">
    <location>
        <begin position="22"/>
        <end position="423"/>
    </location>
</feature>
<accession>A0ABT7Y4G1</accession>
<protein>
    <submittedName>
        <fullName evidence="3">Serine hydrolase</fullName>
        <ecNumber evidence="3">3.-.-.-</ecNumber>
    </submittedName>
</protein>
<evidence type="ECO:0000313" key="3">
    <source>
        <dbReference type="EMBL" id="MDN2482883.1"/>
    </source>
</evidence>
<dbReference type="InterPro" id="IPR012338">
    <property type="entry name" value="Beta-lactam/transpept-like"/>
</dbReference>
<reference evidence="3" key="1">
    <citation type="submission" date="2024-05" db="EMBL/GenBank/DDBJ databases">
        <title>Genome Sequences of Four Agar- Degrading Marine Bacteria.</title>
        <authorList>
            <person name="Phillips E.K."/>
            <person name="Shaffer J.C."/>
            <person name="Henson M.W."/>
            <person name="Temperton B."/>
            <person name="Thrash C.J."/>
            <person name="Martin M.O."/>
        </authorList>
    </citation>
    <scope>NUCLEOTIDE SEQUENCE</scope>
    <source>
        <strain evidence="3">EKP203</strain>
    </source>
</reference>
<evidence type="ECO:0000313" key="4">
    <source>
        <dbReference type="Proteomes" id="UP001169719"/>
    </source>
</evidence>
<dbReference type="Proteomes" id="UP001169719">
    <property type="component" value="Unassembled WGS sequence"/>
</dbReference>
<name>A0ABT7Y4G1_9VIBR</name>
<gene>
    <name evidence="3" type="ORF">QWJ08_16195</name>
</gene>
<evidence type="ECO:0000259" key="2">
    <source>
        <dbReference type="Pfam" id="PF00144"/>
    </source>
</evidence>
<dbReference type="PANTHER" id="PTHR43283">
    <property type="entry name" value="BETA-LACTAMASE-RELATED"/>
    <property type="match status" value="1"/>
</dbReference>
<organism evidence="3 4">
    <name type="scientific">Vibrio agarivorans</name>
    <dbReference type="NCBI Taxonomy" id="153622"/>
    <lineage>
        <taxon>Bacteria</taxon>
        <taxon>Pseudomonadati</taxon>
        <taxon>Pseudomonadota</taxon>
        <taxon>Gammaproteobacteria</taxon>
        <taxon>Vibrionales</taxon>
        <taxon>Vibrionaceae</taxon>
        <taxon>Vibrio</taxon>
    </lineage>
</organism>
<feature type="signal peptide" evidence="1">
    <location>
        <begin position="1"/>
        <end position="21"/>
    </location>
</feature>
<dbReference type="EC" id="3.-.-.-" evidence="3"/>
<proteinExistence type="predicted"/>
<comment type="caution">
    <text evidence="3">The sequence shown here is derived from an EMBL/GenBank/DDBJ whole genome shotgun (WGS) entry which is preliminary data.</text>
</comment>
<dbReference type="RefSeq" id="WP_289962937.1">
    <property type="nucleotide sequence ID" value="NZ_JAUEOZ010000002.1"/>
</dbReference>
<feature type="domain" description="Beta-lactamase-related" evidence="2">
    <location>
        <begin position="111"/>
        <end position="394"/>
    </location>
</feature>
<dbReference type="PANTHER" id="PTHR43283:SF7">
    <property type="entry name" value="BETA-LACTAMASE-RELATED DOMAIN-CONTAINING PROTEIN"/>
    <property type="match status" value="1"/>
</dbReference>
<sequence length="423" mass="46723">MMKKTILAAAIAFTTAFGAQAIELHQPDRDYIEASTAVGVSQSNWDAGQSAKLTLKNAYRYTYNLELSKGDFTHDLGKAKGFDLTGVKGHDVDGELPMDVLLRDRLNIESLVLLKDGQLVDEYYWSGMDKDHLHLMMSVTKSFTALTVQTLVQEGKIELNKLISDYLPELKQSGFADATVQEVLDMRSGVKIEFTPGKIWDERMTNVQEWNGVNNYPQLNSILDFAATLGQRSDVQTGEAFDYQCVNTEVLGMLIQRVTGMSAGQAMEERLWKRVGFEHNARLQSNSQGEAVMSGGLNATTRDAAIMMDVLVNGGKNRAGEQILAPEYIDNLMSGNDEVKSAWKHDGFSALLADAWYKDQFRVLNVGEHRYILMVGIHGQVIVGEPATGKVIAMNGAQDEMQAVRTVSMLMLDAVPALLDAIQ</sequence>
<dbReference type="InterPro" id="IPR050789">
    <property type="entry name" value="Diverse_Enzym_Activities"/>
</dbReference>
<dbReference type="Gene3D" id="3.40.710.10">
    <property type="entry name" value="DD-peptidase/beta-lactamase superfamily"/>
    <property type="match status" value="1"/>
</dbReference>
<dbReference type="GO" id="GO:0016787">
    <property type="term" value="F:hydrolase activity"/>
    <property type="evidence" value="ECO:0007669"/>
    <property type="project" value="UniProtKB-KW"/>
</dbReference>